<sequence length="100" mass="10720">MCGTAEADDGCRRLCVMVGAHPPKARCTSTSAVSPGSHWASFVFVISRLLAHDGAVDHRTLCIEYVMLDLACCPLLCCSHDDGPGSLRQTSRFSLVPQGR</sequence>
<dbReference type="AlphaFoldDB" id="A0A8H4V611"/>
<comment type="caution">
    <text evidence="1">The sequence shown here is derived from an EMBL/GenBank/DDBJ whole genome shotgun (WGS) entry which is preliminary data.</text>
</comment>
<evidence type="ECO:0000313" key="2">
    <source>
        <dbReference type="Proteomes" id="UP000557566"/>
    </source>
</evidence>
<accession>A0A8H4V611</accession>
<name>A0A8H4V611_9HYPO</name>
<protein>
    <submittedName>
        <fullName evidence="1">Uncharacterized protein</fullName>
    </submittedName>
</protein>
<proteinExistence type="predicted"/>
<organism evidence="1 2">
    <name type="scientific">Ophiocordyceps sinensis</name>
    <dbReference type="NCBI Taxonomy" id="72228"/>
    <lineage>
        <taxon>Eukaryota</taxon>
        <taxon>Fungi</taxon>
        <taxon>Dikarya</taxon>
        <taxon>Ascomycota</taxon>
        <taxon>Pezizomycotina</taxon>
        <taxon>Sordariomycetes</taxon>
        <taxon>Hypocreomycetidae</taxon>
        <taxon>Hypocreales</taxon>
        <taxon>Ophiocordycipitaceae</taxon>
        <taxon>Ophiocordyceps</taxon>
    </lineage>
</organism>
<dbReference type="EMBL" id="JAAVMX010000005">
    <property type="protein sequence ID" value="KAF4509283.1"/>
    <property type="molecule type" value="Genomic_DNA"/>
</dbReference>
<reference evidence="1 2" key="1">
    <citation type="journal article" date="2020" name="Genome Biol. Evol.">
        <title>A new high-quality draft genome assembly of the Chinese cordyceps Ophiocordyceps sinensis.</title>
        <authorList>
            <person name="Shu R."/>
            <person name="Zhang J."/>
            <person name="Meng Q."/>
            <person name="Zhang H."/>
            <person name="Zhou G."/>
            <person name="Li M."/>
            <person name="Wu P."/>
            <person name="Zhao Y."/>
            <person name="Chen C."/>
            <person name="Qin Q."/>
        </authorList>
    </citation>
    <scope>NUCLEOTIDE SEQUENCE [LARGE SCALE GENOMIC DNA]</scope>
    <source>
        <strain evidence="1 2">IOZ07</strain>
    </source>
</reference>
<dbReference type="Proteomes" id="UP000557566">
    <property type="component" value="Unassembled WGS sequence"/>
</dbReference>
<keyword evidence="2" id="KW-1185">Reference proteome</keyword>
<evidence type="ECO:0000313" key="1">
    <source>
        <dbReference type="EMBL" id="KAF4509283.1"/>
    </source>
</evidence>
<gene>
    <name evidence="1" type="ORF">G6O67_005552</name>
</gene>